<protein>
    <submittedName>
        <fullName evidence="2">Uncharacterized protein</fullName>
    </submittedName>
</protein>
<proteinExistence type="predicted"/>
<accession>A0A4E9EGD0</accession>
<dbReference type="EMBL" id="CAAKMV010000155">
    <property type="protein sequence ID" value="VIO61945.1"/>
    <property type="molecule type" value="Genomic_DNA"/>
</dbReference>
<reference evidence="2" key="1">
    <citation type="submission" date="2019-04" db="EMBL/GenBank/DDBJ databases">
        <authorList>
            <person name="Melise S."/>
            <person name="Noan J."/>
            <person name="Okalmin O."/>
        </authorList>
    </citation>
    <scope>NUCLEOTIDE SEQUENCE</scope>
    <source>
        <strain evidence="2">FN9</strain>
    </source>
</reference>
<evidence type="ECO:0000313" key="1">
    <source>
        <dbReference type="EMBL" id="CAG1987213.1"/>
    </source>
</evidence>
<name>A0A4E9EGD0_GIBZA</name>
<dbReference type="AlphaFoldDB" id="A0A4E9EGD0"/>
<gene>
    <name evidence="2" type="ORF">FUG_LOCUS459900</name>
    <name evidence="1" type="ORF">MDCFG202_LOCUS292300</name>
</gene>
<sequence>MAETTAAARYSAVGYRAVDNRPDLTISLKRDLRSTTVKMDVVENDRSRQSLAQVTERQRE</sequence>
<reference evidence="1" key="2">
    <citation type="submission" date="2021-03" db="EMBL/GenBank/DDBJ databases">
        <authorList>
            <person name="Alouane T."/>
            <person name="Langin T."/>
            <person name="Bonhomme L."/>
        </authorList>
    </citation>
    <scope>NUCLEOTIDE SEQUENCE</scope>
    <source>
        <strain evidence="1">MDC_Fg202</strain>
    </source>
</reference>
<organism evidence="2">
    <name type="scientific">Gibberella zeae</name>
    <name type="common">Wheat head blight fungus</name>
    <name type="synonym">Fusarium graminearum</name>
    <dbReference type="NCBI Taxonomy" id="5518"/>
    <lineage>
        <taxon>Eukaryota</taxon>
        <taxon>Fungi</taxon>
        <taxon>Dikarya</taxon>
        <taxon>Ascomycota</taxon>
        <taxon>Pezizomycotina</taxon>
        <taxon>Sordariomycetes</taxon>
        <taxon>Hypocreomycetidae</taxon>
        <taxon>Hypocreales</taxon>
        <taxon>Nectriaceae</taxon>
        <taxon>Fusarium</taxon>
    </lineage>
</organism>
<evidence type="ECO:0000313" key="2">
    <source>
        <dbReference type="EMBL" id="VIO61945.1"/>
    </source>
</evidence>
<dbReference type="EMBL" id="CAJPIJ010000138">
    <property type="protein sequence ID" value="CAG1987213.1"/>
    <property type="molecule type" value="Genomic_DNA"/>
</dbReference>
<dbReference type="Proteomes" id="UP000746612">
    <property type="component" value="Unassembled WGS sequence"/>
</dbReference>